<organism evidence="1 2">
    <name type="scientific">Marinomonas fungiae</name>
    <dbReference type="NCBI Taxonomy" id="1137284"/>
    <lineage>
        <taxon>Bacteria</taxon>
        <taxon>Pseudomonadati</taxon>
        <taxon>Pseudomonadota</taxon>
        <taxon>Gammaproteobacteria</taxon>
        <taxon>Oceanospirillales</taxon>
        <taxon>Oceanospirillaceae</taxon>
        <taxon>Marinomonas</taxon>
    </lineage>
</organism>
<protein>
    <submittedName>
        <fullName evidence="1">Putative zinc-or iron-chelating domain</fullName>
    </submittedName>
</protein>
<dbReference type="EMBL" id="CYHG01000006">
    <property type="protein sequence ID" value="CUB04225.1"/>
    <property type="molecule type" value="Genomic_DNA"/>
</dbReference>
<evidence type="ECO:0000313" key="1">
    <source>
        <dbReference type="EMBL" id="CUB04225.1"/>
    </source>
</evidence>
<keyword evidence="2" id="KW-1185">Reference proteome</keyword>
<reference evidence="2" key="1">
    <citation type="submission" date="2015-08" db="EMBL/GenBank/DDBJ databases">
        <authorList>
            <person name="Varghese N."/>
        </authorList>
    </citation>
    <scope>NUCLEOTIDE SEQUENCE [LARGE SCALE GENOMIC DNA]</scope>
    <source>
        <strain evidence="2">JCM 18476</strain>
    </source>
</reference>
<proteinExistence type="predicted"/>
<accession>A0A0K6IM85</accession>
<gene>
    <name evidence="1" type="ORF">Ga0061065_10643</name>
</gene>
<dbReference type="Proteomes" id="UP000182769">
    <property type="component" value="Unassembled WGS sequence"/>
</dbReference>
<dbReference type="OrthoDB" id="71604at2"/>
<dbReference type="STRING" id="1137284.GCA_001418205_02089"/>
<dbReference type="AlphaFoldDB" id="A0A0K6IM85"/>
<dbReference type="RefSeq" id="WP_055463178.1">
    <property type="nucleotide sequence ID" value="NZ_CYHG01000006.1"/>
</dbReference>
<dbReference type="Pfam" id="PF03692">
    <property type="entry name" value="CxxCxxCC"/>
    <property type="match status" value="1"/>
</dbReference>
<evidence type="ECO:0000313" key="2">
    <source>
        <dbReference type="Proteomes" id="UP000182769"/>
    </source>
</evidence>
<sequence length="96" mass="11046">MTIALKNLPTSEITCATCRACCCRLEVMIISDTGVPQEYLETDEWGGEVMARLDDGWCAALNRDNLMCNIYENRPWICREFEMGSEECITERRENL</sequence>
<dbReference type="InterPro" id="IPR005358">
    <property type="entry name" value="Puta_zinc/iron-chelating_dom"/>
</dbReference>
<name>A0A0K6IM85_9GAMM</name>